<dbReference type="EMBL" id="BSTX01000006">
    <property type="protein sequence ID" value="GLZ81557.1"/>
    <property type="molecule type" value="Genomic_DNA"/>
</dbReference>
<dbReference type="InterPro" id="IPR014144">
    <property type="entry name" value="LigD_PE_domain"/>
</dbReference>
<proteinExistence type="predicted"/>
<evidence type="ECO:0000259" key="2">
    <source>
        <dbReference type="Pfam" id="PF13298"/>
    </source>
</evidence>
<dbReference type="NCBIfam" id="TIGR02777">
    <property type="entry name" value="LigD_PE_dom"/>
    <property type="match status" value="1"/>
</dbReference>
<sequence length="519" mass="56725">MAGEDPLAAYRAKRDFDVTSEPAGAAPAPGGNRFVVQRHRATRLHYDLRLEMGGVFASWAVPKGPTLDPGVRHLAVHVEDHPVEYADFEGVIPSGEYGGGDVIVWDRGTWEPAKTTDPLRAVTRGELHFDLSGEKLAGRFVLHRSREDQWIIVHKRDGHAVPGWSPEEHPRSVKSGRTNAEVAEDPDAMWRGDQPADRAEIPLGPRGHWTPVTPAELAALDALGDTGRWHVGGRDVRLTGLDKVLFGGPEPVTKRDFVRYHAVMATAMLPYLAGRPVNLHRYPDGVDGKSFWQKAVPAGAPDWLTRWRDPAPKPGRTGEYAVIDGTAALVWAAAHAAIELHPWNGRLPDPRRPSWAFVDIDPGERTSFADTLLLARLFRDALAHLGVAGAPKVTGARGVQIWIPVRPGLAFEETREWVRKVSVVVADTAPGLVSWAWEIAERDGLARLDYTQNARGKTLIAPFSARPAHGAPVSMPITWDALDDPGLPSRRSRSAPGTSGPARSAPGPARRRIRPRPGR</sequence>
<accession>A0A9W6STI1</accession>
<dbReference type="Pfam" id="PF21686">
    <property type="entry name" value="LigD_Prim-Pol"/>
    <property type="match status" value="1"/>
</dbReference>
<gene>
    <name evidence="4" type="primary">lig</name>
    <name evidence="4" type="ORF">Afil01_63640</name>
</gene>
<name>A0A9W6STI1_9ACTN</name>
<keyword evidence="5" id="KW-1185">Reference proteome</keyword>
<dbReference type="GO" id="GO:0016874">
    <property type="term" value="F:ligase activity"/>
    <property type="evidence" value="ECO:0007669"/>
    <property type="project" value="UniProtKB-KW"/>
</dbReference>
<evidence type="ECO:0000256" key="1">
    <source>
        <dbReference type="SAM" id="MobiDB-lite"/>
    </source>
</evidence>
<evidence type="ECO:0000313" key="4">
    <source>
        <dbReference type="EMBL" id="GLZ81557.1"/>
    </source>
</evidence>
<dbReference type="InterPro" id="IPR052171">
    <property type="entry name" value="NHEJ_LigD"/>
</dbReference>
<dbReference type="PANTHER" id="PTHR42705:SF2">
    <property type="entry name" value="BIFUNCTIONAL NON-HOMOLOGOUS END JOINING PROTEIN LIGD"/>
    <property type="match status" value="1"/>
</dbReference>
<evidence type="ECO:0000259" key="3">
    <source>
        <dbReference type="Pfam" id="PF21686"/>
    </source>
</evidence>
<feature type="compositionally biased region" description="Basic residues" evidence="1">
    <location>
        <begin position="509"/>
        <end position="519"/>
    </location>
</feature>
<reference evidence="4" key="1">
    <citation type="submission" date="2023-03" db="EMBL/GenBank/DDBJ databases">
        <title>Actinorhabdospora filicis NBRC 111898.</title>
        <authorList>
            <person name="Ichikawa N."/>
            <person name="Sato H."/>
            <person name="Tonouchi N."/>
        </authorList>
    </citation>
    <scope>NUCLEOTIDE SEQUENCE</scope>
    <source>
        <strain evidence="4">NBRC 111898</strain>
    </source>
</reference>
<comment type="caution">
    <text evidence="4">The sequence shown here is derived from an EMBL/GenBank/DDBJ whole genome shotgun (WGS) entry which is preliminary data.</text>
</comment>
<dbReference type="RefSeq" id="WP_285667047.1">
    <property type="nucleotide sequence ID" value="NZ_BSTX01000006.1"/>
</dbReference>
<feature type="region of interest" description="Disordered" evidence="1">
    <location>
        <begin position="475"/>
        <end position="519"/>
    </location>
</feature>
<feature type="domain" description="DNA ligase D polymerase" evidence="3">
    <location>
        <begin position="253"/>
        <end position="488"/>
    </location>
</feature>
<dbReference type="Gene3D" id="3.90.920.10">
    <property type="entry name" value="DNA primase, PRIM domain"/>
    <property type="match status" value="1"/>
</dbReference>
<feature type="compositionally biased region" description="Low complexity" evidence="1">
    <location>
        <begin position="494"/>
        <end position="508"/>
    </location>
</feature>
<feature type="domain" description="DNA ligase D 3'-phosphoesterase" evidence="2">
    <location>
        <begin position="37"/>
        <end position="144"/>
    </location>
</feature>
<keyword evidence="4" id="KW-0436">Ligase</keyword>
<dbReference type="Proteomes" id="UP001165079">
    <property type="component" value="Unassembled WGS sequence"/>
</dbReference>
<evidence type="ECO:0000313" key="5">
    <source>
        <dbReference type="Proteomes" id="UP001165079"/>
    </source>
</evidence>
<dbReference type="InterPro" id="IPR014145">
    <property type="entry name" value="LigD_pol_dom"/>
</dbReference>
<dbReference type="Pfam" id="PF13298">
    <property type="entry name" value="LigD_N"/>
    <property type="match status" value="1"/>
</dbReference>
<dbReference type="AlphaFoldDB" id="A0A9W6STI1"/>
<organism evidence="4 5">
    <name type="scientific">Actinorhabdospora filicis</name>
    <dbReference type="NCBI Taxonomy" id="1785913"/>
    <lineage>
        <taxon>Bacteria</taxon>
        <taxon>Bacillati</taxon>
        <taxon>Actinomycetota</taxon>
        <taxon>Actinomycetes</taxon>
        <taxon>Micromonosporales</taxon>
        <taxon>Micromonosporaceae</taxon>
        <taxon>Actinorhabdospora</taxon>
    </lineage>
</organism>
<dbReference type="PANTHER" id="PTHR42705">
    <property type="entry name" value="BIFUNCTIONAL NON-HOMOLOGOUS END JOINING PROTEIN LIGD"/>
    <property type="match status" value="1"/>
</dbReference>
<protein>
    <submittedName>
        <fullName evidence="4">ATP-dependent DNA ligase</fullName>
    </submittedName>
</protein>